<dbReference type="EMBL" id="CM044703">
    <property type="protein sequence ID" value="KAI5672683.1"/>
    <property type="molecule type" value="Genomic_DNA"/>
</dbReference>
<accession>A0ACC0BJA9</accession>
<evidence type="ECO:0000313" key="1">
    <source>
        <dbReference type="EMBL" id="KAI5672683.1"/>
    </source>
</evidence>
<name>A0ACC0BJA9_CATRO</name>
<proteinExistence type="predicted"/>
<organism evidence="1 2">
    <name type="scientific">Catharanthus roseus</name>
    <name type="common">Madagascar periwinkle</name>
    <name type="synonym">Vinca rosea</name>
    <dbReference type="NCBI Taxonomy" id="4058"/>
    <lineage>
        <taxon>Eukaryota</taxon>
        <taxon>Viridiplantae</taxon>
        <taxon>Streptophyta</taxon>
        <taxon>Embryophyta</taxon>
        <taxon>Tracheophyta</taxon>
        <taxon>Spermatophyta</taxon>
        <taxon>Magnoliopsida</taxon>
        <taxon>eudicotyledons</taxon>
        <taxon>Gunneridae</taxon>
        <taxon>Pentapetalae</taxon>
        <taxon>asterids</taxon>
        <taxon>lamiids</taxon>
        <taxon>Gentianales</taxon>
        <taxon>Apocynaceae</taxon>
        <taxon>Rauvolfioideae</taxon>
        <taxon>Vinceae</taxon>
        <taxon>Catharanthinae</taxon>
        <taxon>Catharanthus</taxon>
    </lineage>
</organism>
<dbReference type="Proteomes" id="UP001060085">
    <property type="component" value="Linkage Group LG03"/>
</dbReference>
<reference evidence="2" key="1">
    <citation type="journal article" date="2023" name="Nat. Plants">
        <title>Single-cell RNA sequencing provides a high-resolution roadmap for understanding the multicellular compartmentation of specialized metabolism.</title>
        <authorList>
            <person name="Sun S."/>
            <person name="Shen X."/>
            <person name="Li Y."/>
            <person name="Li Y."/>
            <person name="Wang S."/>
            <person name="Li R."/>
            <person name="Zhang H."/>
            <person name="Shen G."/>
            <person name="Guo B."/>
            <person name="Wei J."/>
            <person name="Xu J."/>
            <person name="St-Pierre B."/>
            <person name="Chen S."/>
            <person name="Sun C."/>
        </authorList>
    </citation>
    <scope>NUCLEOTIDE SEQUENCE [LARGE SCALE GENOMIC DNA]</scope>
</reference>
<gene>
    <name evidence="1" type="ORF">M9H77_13047</name>
</gene>
<evidence type="ECO:0000313" key="2">
    <source>
        <dbReference type="Proteomes" id="UP001060085"/>
    </source>
</evidence>
<protein>
    <submittedName>
        <fullName evidence="1">Uncharacterized protein</fullName>
    </submittedName>
</protein>
<keyword evidence="2" id="KW-1185">Reference proteome</keyword>
<comment type="caution">
    <text evidence="1">The sequence shown here is derived from an EMBL/GenBank/DDBJ whole genome shotgun (WGS) entry which is preliminary data.</text>
</comment>
<sequence>MGCVELALFAEQYNGNLVKEFSANLTKDFCNSESPAYGQVYVRRHVIDFSPTNITHYLSCPHYNDIEGTGLEEKVNFDGVAKTNKLNLNLFKMPYRALFRGFCGNWLPPTNSIDPGVLPPSPTSSIQGHLGPGRSTRQQSIKKKQSGTNMASPSPPPPSEDSSKVIINLDLLNQQLSNITFWAWPYMCRLGRTVLPTDVSCVVGPFPNNHLRAIATQKDVHFKRAAANIIIPL</sequence>